<dbReference type="GO" id="GO:0004497">
    <property type="term" value="F:monooxygenase activity"/>
    <property type="evidence" value="ECO:0007669"/>
    <property type="project" value="UniProtKB-KW"/>
</dbReference>
<dbReference type="InterPro" id="IPR002401">
    <property type="entry name" value="Cyt_P450_E_grp-I"/>
</dbReference>
<dbReference type="GO" id="GO:0016020">
    <property type="term" value="C:membrane"/>
    <property type="evidence" value="ECO:0007669"/>
    <property type="project" value="UniProtKB-SubCell"/>
</dbReference>
<comment type="subcellular location">
    <subcellularLocation>
        <location evidence="2">Membrane</location>
    </subcellularLocation>
</comment>
<feature type="binding site" description="axial binding residue" evidence="13">
    <location>
        <position position="493"/>
    </location>
    <ligand>
        <name>heme</name>
        <dbReference type="ChEBI" id="CHEBI:30413"/>
    </ligand>
    <ligandPart>
        <name>Fe</name>
        <dbReference type="ChEBI" id="CHEBI:18248"/>
    </ligandPart>
</feature>
<accession>A0AAD7K2G6</accession>
<comment type="similarity">
    <text evidence="4 14">Belongs to the cytochrome P450 family.</text>
</comment>
<sequence length="557" mass="61634">MFYHLAALFAAWLTARGVQKYLSVRSASHAFGGCPDAGVLWLHPFRTVALLSAPWFPLKDQIGYYFGKFALYEKYGSTGIASVSVWDATPTLWLADAQAIKIVATEATVFQKDVEAYEALNIYGPNMVGTEGTDWRRHRRVANPAFNEASNAFVWIETVRVVNEWFADMDTRTDADSFLTIDAVEDLVQLTLLVIASAGFGRRASWQEDSAATPPPGHKLAFRTAVSTALAYLFIKVLTPAWLNALGARVPLPYLGRILTETGESFDSLRGHMVDLVSLARAWVVGGKVSNMDAGLLRNLVEANMTQADDVHHKKLTDEELLSNIFTFLLAGHETSAHSLSFAVALLALYPDAQQKIYEETLRVWPDGCPEAASPSSYKECMPKLQYTLATFYETIRLFTPVARLCKLVHADATLTAHRFTPSATGTPTDVAPFAVPVKAGSMIIIDILALHMNPMYWGADAVEFKPARFVDTEAYRWPRDAFFGFSGGPRSCIGQRFALTESVCALANLVRRYEIRVPGHLAGKPFAEQKRSLLRWKPGVTITPTNCEVQLRRRAG</sequence>
<evidence type="ECO:0000256" key="9">
    <source>
        <dbReference type="ARBA" id="ARBA00023002"/>
    </source>
</evidence>
<keyword evidence="9 14" id="KW-0560">Oxidoreductase</keyword>
<evidence type="ECO:0000256" key="10">
    <source>
        <dbReference type="ARBA" id="ARBA00023004"/>
    </source>
</evidence>
<keyword evidence="12" id="KW-0472">Membrane</keyword>
<keyword evidence="10 13" id="KW-0408">Iron</keyword>
<comment type="cofactor">
    <cofactor evidence="1 13">
        <name>heme</name>
        <dbReference type="ChEBI" id="CHEBI:30413"/>
    </cofactor>
</comment>
<dbReference type="Proteomes" id="UP001215280">
    <property type="component" value="Unassembled WGS sequence"/>
</dbReference>
<organism evidence="16 17">
    <name type="scientific">Mycena maculata</name>
    <dbReference type="NCBI Taxonomy" id="230809"/>
    <lineage>
        <taxon>Eukaryota</taxon>
        <taxon>Fungi</taxon>
        <taxon>Dikarya</taxon>
        <taxon>Basidiomycota</taxon>
        <taxon>Agaricomycotina</taxon>
        <taxon>Agaricomycetes</taxon>
        <taxon>Agaricomycetidae</taxon>
        <taxon>Agaricales</taxon>
        <taxon>Marasmiineae</taxon>
        <taxon>Mycenaceae</taxon>
        <taxon>Mycena</taxon>
    </lineage>
</organism>
<gene>
    <name evidence="16" type="ORF">DFH07DRAFT_100245</name>
</gene>
<evidence type="ECO:0000313" key="17">
    <source>
        <dbReference type="Proteomes" id="UP001215280"/>
    </source>
</evidence>
<dbReference type="InterPro" id="IPR001128">
    <property type="entry name" value="Cyt_P450"/>
</dbReference>
<keyword evidence="7 13" id="KW-0479">Metal-binding</keyword>
<evidence type="ECO:0000256" key="6">
    <source>
        <dbReference type="ARBA" id="ARBA00022692"/>
    </source>
</evidence>
<dbReference type="PRINTS" id="PR00463">
    <property type="entry name" value="EP450I"/>
</dbReference>
<dbReference type="PANTHER" id="PTHR24305">
    <property type="entry name" value="CYTOCHROME P450"/>
    <property type="match status" value="1"/>
</dbReference>
<dbReference type="InterPro" id="IPR036396">
    <property type="entry name" value="Cyt_P450_sf"/>
</dbReference>
<evidence type="ECO:0000256" key="11">
    <source>
        <dbReference type="ARBA" id="ARBA00023033"/>
    </source>
</evidence>
<comment type="caution">
    <text evidence="16">The sequence shown here is derived from an EMBL/GenBank/DDBJ whole genome shotgun (WGS) entry which is preliminary data.</text>
</comment>
<evidence type="ECO:0000256" key="5">
    <source>
        <dbReference type="ARBA" id="ARBA00022617"/>
    </source>
</evidence>
<evidence type="ECO:0000256" key="7">
    <source>
        <dbReference type="ARBA" id="ARBA00022723"/>
    </source>
</evidence>
<dbReference type="GO" id="GO:0016705">
    <property type="term" value="F:oxidoreductase activity, acting on paired donors, with incorporation or reduction of molecular oxygen"/>
    <property type="evidence" value="ECO:0007669"/>
    <property type="project" value="InterPro"/>
</dbReference>
<reference evidence="16" key="1">
    <citation type="submission" date="2023-03" db="EMBL/GenBank/DDBJ databases">
        <title>Massive genome expansion in bonnet fungi (Mycena s.s.) driven by repeated elements and novel gene families across ecological guilds.</title>
        <authorList>
            <consortium name="Lawrence Berkeley National Laboratory"/>
            <person name="Harder C.B."/>
            <person name="Miyauchi S."/>
            <person name="Viragh M."/>
            <person name="Kuo A."/>
            <person name="Thoen E."/>
            <person name="Andreopoulos B."/>
            <person name="Lu D."/>
            <person name="Skrede I."/>
            <person name="Drula E."/>
            <person name="Henrissat B."/>
            <person name="Morin E."/>
            <person name="Kohler A."/>
            <person name="Barry K."/>
            <person name="LaButti K."/>
            <person name="Morin E."/>
            <person name="Salamov A."/>
            <person name="Lipzen A."/>
            <person name="Mereny Z."/>
            <person name="Hegedus B."/>
            <person name="Baldrian P."/>
            <person name="Stursova M."/>
            <person name="Weitz H."/>
            <person name="Taylor A."/>
            <person name="Grigoriev I.V."/>
            <person name="Nagy L.G."/>
            <person name="Martin F."/>
            <person name="Kauserud H."/>
        </authorList>
    </citation>
    <scope>NUCLEOTIDE SEQUENCE</scope>
    <source>
        <strain evidence="16">CBHHK188m</strain>
    </source>
</reference>
<dbReference type="SUPFAM" id="SSF48264">
    <property type="entry name" value="Cytochrome P450"/>
    <property type="match status" value="1"/>
</dbReference>
<feature type="chain" id="PRO_5042282224" evidence="15">
    <location>
        <begin position="18"/>
        <end position="557"/>
    </location>
</feature>
<keyword evidence="8" id="KW-1133">Transmembrane helix</keyword>
<evidence type="ECO:0000256" key="2">
    <source>
        <dbReference type="ARBA" id="ARBA00004370"/>
    </source>
</evidence>
<evidence type="ECO:0000256" key="14">
    <source>
        <dbReference type="RuleBase" id="RU000461"/>
    </source>
</evidence>
<evidence type="ECO:0000256" key="12">
    <source>
        <dbReference type="ARBA" id="ARBA00023136"/>
    </source>
</evidence>
<protein>
    <submittedName>
        <fullName evidence="16">Cytochrome P450</fullName>
    </submittedName>
</protein>
<dbReference type="GO" id="GO:0020037">
    <property type="term" value="F:heme binding"/>
    <property type="evidence" value="ECO:0007669"/>
    <property type="project" value="InterPro"/>
</dbReference>
<evidence type="ECO:0000313" key="16">
    <source>
        <dbReference type="EMBL" id="KAJ7774471.1"/>
    </source>
</evidence>
<keyword evidence="17" id="KW-1185">Reference proteome</keyword>
<dbReference type="PROSITE" id="PS00086">
    <property type="entry name" value="CYTOCHROME_P450"/>
    <property type="match status" value="1"/>
</dbReference>
<dbReference type="EMBL" id="JARJLG010000015">
    <property type="protein sequence ID" value="KAJ7774471.1"/>
    <property type="molecule type" value="Genomic_DNA"/>
</dbReference>
<dbReference type="AlphaFoldDB" id="A0AAD7K2G6"/>
<proteinExistence type="inferred from homology"/>
<evidence type="ECO:0000256" key="3">
    <source>
        <dbReference type="ARBA" id="ARBA00004721"/>
    </source>
</evidence>
<dbReference type="InterPro" id="IPR050121">
    <property type="entry name" value="Cytochrome_P450_monoxygenase"/>
</dbReference>
<keyword evidence="6" id="KW-0812">Transmembrane</keyword>
<dbReference type="GO" id="GO:0005506">
    <property type="term" value="F:iron ion binding"/>
    <property type="evidence" value="ECO:0007669"/>
    <property type="project" value="InterPro"/>
</dbReference>
<comment type="pathway">
    <text evidence="3">Secondary metabolite biosynthesis; terpenoid biosynthesis.</text>
</comment>
<dbReference type="Pfam" id="PF00067">
    <property type="entry name" value="p450"/>
    <property type="match status" value="1"/>
</dbReference>
<name>A0AAD7K2G6_9AGAR</name>
<evidence type="ECO:0000256" key="4">
    <source>
        <dbReference type="ARBA" id="ARBA00010617"/>
    </source>
</evidence>
<keyword evidence="5 13" id="KW-0349">Heme</keyword>
<dbReference type="InterPro" id="IPR017972">
    <property type="entry name" value="Cyt_P450_CS"/>
</dbReference>
<keyword evidence="11 14" id="KW-0503">Monooxygenase</keyword>
<evidence type="ECO:0000256" key="15">
    <source>
        <dbReference type="SAM" id="SignalP"/>
    </source>
</evidence>
<evidence type="ECO:0000256" key="1">
    <source>
        <dbReference type="ARBA" id="ARBA00001971"/>
    </source>
</evidence>
<evidence type="ECO:0000256" key="13">
    <source>
        <dbReference type="PIRSR" id="PIRSR602401-1"/>
    </source>
</evidence>
<keyword evidence="15" id="KW-0732">Signal</keyword>
<feature type="signal peptide" evidence="15">
    <location>
        <begin position="1"/>
        <end position="17"/>
    </location>
</feature>
<dbReference type="PANTHER" id="PTHR24305:SF166">
    <property type="entry name" value="CYTOCHROME P450 12A4, MITOCHONDRIAL-RELATED"/>
    <property type="match status" value="1"/>
</dbReference>
<dbReference type="Gene3D" id="1.10.630.10">
    <property type="entry name" value="Cytochrome P450"/>
    <property type="match status" value="1"/>
</dbReference>
<dbReference type="PRINTS" id="PR00385">
    <property type="entry name" value="P450"/>
</dbReference>
<evidence type="ECO:0000256" key="8">
    <source>
        <dbReference type="ARBA" id="ARBA00022989"/>
    </source>
</evidence>